<name>A0A562RX22_9BRAD</name>
<gene>
    <name evidence="1" type="ORF">IQ16_02435</name>
</gene>
<evidence type="ECO:0000313" key="2">
    <source>
        <dbReference type="Proteomes" id="UP000316291"/>
    </source>
</evidence>
<proteinExistence type="predicted"/>
<dbReference type="OrthoDB" id="8256148at2"/>
<dbReference type="RefSeq" id="WP_018641418.1">
    <property type="nucleotide sequence ID" value="NZ_CP104172.1"/>
</dbReference>
<dbReference type="AlphaFoldDB" id="A0A562RX22"/>
<reference evidence="1 2" key="1">
    <citation type="journal article" date="2015" name="Stand. Genomic Sci.">
        <title>Genomic Encyclopedia of Bacterial and Archaeal Type Strains, Phase III: the genomes of soil and plant-associated and newly described type strains.</title>
        <authorList>
            <person name="Whitman W.B."/>
            <person name="Woyke T."/>
            <person name="Klenk H.P."/>
            <person name="Zhou Y."/>
            <person name="Lilburn T.G."/>
            <person name="Beck B.J."/>
            <person name="De Vos P."/>
            <person name="Vandamme P."/>
            <person name="Eisen J.A."/>
            <person name="Garrity G."/>
            <person name="Hugenholtz P."/>
            <person name="Kyrpides N.C."/>
        </authorList>
    </citation>
    <scope>NUCLEOTIDE SEQUENCE [LARGE SCALE GENOMIC DNA]</scope>
    <source>
        <strain evidence="1 2">CGMCC 1.10948</strain>
    </source>
</reference>
<accession>A0A562RX22</accession>
<dbReference type="Proteomes" id="UP000316291">
    <property type="component" value="Unassembled WGS sequence"/>
</dbReference>
<keyword evidence="2" id="KW-1185">Reference proteome</keyword>
<sequence length="58" mass="6431">MITATVHPVARAPSPAAAARPSLTRYLMVRGPARDYLQYEPAARRMTVLPRMFGPEGY</sequence>
<evidence type="ECO:0000313" key="1">
    <source>
        <dbReference type="EMBL" id="TWI72856.1"/>
    </source>
</evidence>
<protein>
    <submittedName>
        <fullName evidence="1">Uncharacterized protein</fullName>
    </submittedName>
</protein>
<comment type="caution">
    <text evidence="1">The sequence shown here is derived from an EMBL/GenBank/DDBJ whole genome shotgun (WGS) entry which is preliminary data.</text>
</comment>
<organism evidence="1 2">
    <name type="scientific">Bradyrhizobium huanghuaihaiense</name>
    <dbReference type="NCBI Taxonomy" id="990078"/>
    <lineage>
        <taxon>Bacteria</taxon>
        <taxon>Pseudomonadati</taxon>
        <taxon>Pseudomonadota</taxon>
        <taxon>Alphaproteobacteria</taxon>
        <taxon>Hyphomicrobiales</taxon>
        <taxon>Nitrobacteraceae</taxon>
        <taxon>Bradyrhizobium</taxon>
    </lineage>
</organism>
<dbReference type="EMBL" id="VLLA01000004">
    <property type="protein sequence ID" value="TWI72856.1"/>
    <property type="molecule type" value="Genomic_DNA"/>
</dbReference>